<reference evidence="4 5" key="2">
    <citation type="submission" date="2016-10" db="EMBL/GenBank/DDBJ databases">
        <authorList>
            <person name="Varghese N."/>
            <person name="Submissions S."/>
        </authorList>
    </citation>
    <scope>NUCLEOTIDE SEQUENCE [LARGE SCALE GENOMIC DNA]</scope>
    <source>
        <strain evidence="5">ATCC 20501</strain>
        <strain evidence="3 4">CGMCC 4.3529</strain>
    </source>
</reference>
<keyword evidence="2" id="KW-0808">Transferase</keyword>
<evidence type="ECO:0000313" key="4">
    <source>
        <dbReference type="Proteomes" id="UP000199690"/>
    </source>
</evidence>
<dbReference type="SMR" id="A0A1H6CBI4"/>
<dbReference type="InterPro" id="IPR028973">
    <property type="entry name" value="PhnB-like"/>
</dbReference>
<dbReference type="InterPro" id="IPR029068">
    <property type="entry name" value="Glyas_Bleomycin-R_OHBP_Dase"/>
</dbReference>
<dbReference type="Proteomes" id="UP000199690">
    <property type="component" value="Unassembled WGS sequence"/>
</dbReference>
<name>A0A1H6CBI4_9PSEU</name>
<evidence type="ECO:0000259" key="1">
    <source>
        <dbReference type="Pfam" id="PF06983"/>
    </source>
</evidence>
<sequence>MAKIEQKITTNLWFDGVAEEAAAHYTGIFEDSRITQVLRHGEAGSGTPGTVMTVQFELAGQQFVGINGGPQFTFTEAVSLQVRCESQEEVDRLWQQLGEGGEPGPCGWLKDKYGLSWQIVPNRLYELITDPDAEKADRVIKAMLAMDGKLDIAALEAAAAG</sequence>
<dbReference type="PANTHER" id="PTHR33990:SF2">
    <property type="entry name" value="PHNB-LIKE DOMAIN-CONTAINING PROTEIN"/>
    <property type="match status" value="1"/>
</dbReference>
<dbReference type="SUPFAM" id="SSF54593">
    <property type="entry name" value="Glyoxalase/Bleomycin resistance protein/Dihydroxybiphenyl dioxygenase"/>
    <property type="match status" value="1"/>
</dbReference>
<dbReference type="Pfam" id="PF06983">
    <property type="entry name" value="3-dmu-9_3-mt"/>
    <property type="match status" value="1"/>
</dbReference>
<dbReference type="RefSeq" id="WP_093345601.1">
    <property type="nucleotide sequence ID" value="NZ_FNVB01000004.1"/>
</dbReference>
<proteinExistence type="predicted"/>
<reference evidence="2" key="1">
    <citation type="submission" date="2016-10" db="EMBL/GenBank/DDBJ databases">
        <authorList>
            <person name="de Groot N.N."/>
        </authorList>
    </citation>
    <scope>NUCLEOTIDE SEQUENCE [LARGE SCALE GENOMIC DNA]</scope>
    <source>
        <strain evidence="2">ATCC 20501</strain>
    </source>
</reference>
<dbReference type="CDD" id="cd06588">
    <property type="entry name" value="PhnB_like"/>
    <property type="match status" value="1"/>
</dbReference>
<keyword evidence="2" id="KW-0830">Ubiquinone</keyword>
<dbReference type="PIRSF" id="PIRSF021700">
    <property type="entry name" value="3_dmu_93_MTrfase"/>
    <property type="match status" value="1"/>
</dbReference>
<dbReference type="GO" id="GO:0032259">
    <property type="term" value="P:methylation"/>
    <property type="evidence" value="ECO:0007669"/>
    <property type="project" value="UniProtKB-KW"/>
</dbReference>
<dbReference type="EMBL" id="FNVB01000004">
    <property type="protein sequence ID" value="SEG70331.1"/>
    <property type="molecule type" value="Genomic_DNA"/>
</dbReference>
<evidence type="ECO:0000313" key="5">
    <source>
        <dbReference type="Proteomes" id="UP000236729"/>
    </source>
</evidence>
<dbReference type="Gene3D" id="3.10.180.10">
    <property type="entry name" value="2,3-Dihydroxybiphenyl 1,2-Dioxygenase, domain 1"/>
    <property type="match status" value="1"/>
</dbReference>
<protein>
    <submittedName>
        <fullName evidence="2">Glyoxalase superfamily enzyme, possibly 3-demethylubiquinone-9 3-methyltransferase</fullName>
    </submittedName>
</protein>
<gene>
    <name evidence="2" type="ORF">SAMN02982929_03294</name>
    <name evidence="3" type="ORF">SAMN05216506_101536</name>
</gene>
<dbReference type="Proteomes" id="UP000236729">
    <property type="component" value="Unassembled WGS sequence"/>
</dbReference>
<dbReference type="AlphaFoldDB" id="A0A1H6CBI4"/>
<accession>A0A1H6CBI4</accession>
<organism evidence="2 5">
    <name type="scientific">Saccharopolyspora kobensis</name>
    <dbReference type="NCBI Taxonomy" id="146035"/>
    <lineage>
        <taxon>Bacteria</taxon>
        <taxon>Bacillati</taxon>
        <taxon>Actinomycetota</taxon>
        <taxon>Actinomycetes</taxon>
        <taxon>Pseudonocardiales</taxon>
        <taxon>Pseudonocardiaceae</taxon>
        <taxon>Saccharopolyspora</taxon>
    </lineage>
</organism>
<dbReference type="PANTHER" id="PTHR33990">
    <property type="entry name" value="PROTEIN YJDN-RELATED"/>
    <property type="match status" value="1"/>
</dbReference>
<accession>A0A1I1IGC8</accession>
<keyword evidence="2" id="KW-0489">Methyltransferase</keyword>
<feature type="domain" description="PhnB-like" evidence="1">
    <location>
        <begin position="6"/>
        <end position="120"/>
    </location>
</feature>
<dbReference type="EMBL" id="FOME01000001">
    <property type="protein sequence ID" value="SFC34732.1"/>
    <property type="molecule type" value="Genomic_DNA"/>
</dbReference>
<evidence type="ECO:0000313" key="3">
    <source>
        <dbReference type="EMBL" id="SFC34732.1"/>
    </source>
</evidence>
<evidence type="ECO:0000313" key="2">
    <source>
        <dbReference type="EMBL" id="SEG70331.1"/>
    </source>
</evidence>
<dbReference type="GO" id="GO:0008168">
    <property type="term" value="F:methyltransferase activity"/>
    <property type="evidence" value="ECO:0007669"/>
    <property type="project" value="UniProtKB-KW"/>
</dbReference>
<keyword evidence="4" id="KW-1185">Reference proteome</keyword>
<dbReference type="InterPro" id="IPR009725">
    <property type="entry name" value="3_dmu_93_MTrfase"/>
</dbReference>